<organism evidence="1 2">
    <name type="scientific">Mycolicibacterium moriokaense</name>
    <dbReference type="NCBI Taxonomy" id="39691"/>
    <lineage>
        <taxon>Bacteria</taxon>
        <taxon>Bacillati</taxon>
        <taxon>Actinomycetota</taxon>
        <taxon>Actinomycetes</taxon>
        <taxon>Mycobacteriales</taxon>
        <taxon>Mycobacteriaceae</taxon>
        <taxon>Mycolicibacterium</taxon>
    </lineage>
</organism>
<dbReference type="Gene3D" id="3.40.50.1000">
    <property type="entry name" value="HAD superfamily/HAD-like"/>
    <property type="match status" value="1"/>
</dbReference>
<dbReference type="PRINTS" id="PR00413">
    <property type="entry name" value="HADHALOGNASE"/>
</dbReference>
<proteinExistence type="predicted"/>
<dbReference type="PANTHER" id="PTHR42896:SF2">
    <property type="entry name" value="CBBY-LIKE PROTEIN"/>
    <property type="match status" value="1"/>
</dbReference>
<dbReference type="Pfam" id="PF00702">
    <property type="entry name" value="Hydrolase"/>
    <property type="match status" value="1"/>
</dbReference>
<evidence type="ECO:0000313" key="2">
    <source>
        <dbReference type="Proteomes" id="UP000466681"/>
    </source>
</evidence>
<evidence type="ECO:0000313" key="1">
    <source>
        <dbReference type="EMBL" id="BBX01591.1"/>
    </source>
</evidence>
<dbReference type="KEGG" id="mmor:MMOR_25270"/>
<accession>A0AAD1M6P8</accession>
<dbReference type="NCBIfam" id="TIGR01509">
    <property type="entry name" value="HAD-SF-IA-v3"/>
    <property type="match status" value="1"/>
</dbReference>
<dbReference type="SFLD" id="SFLDS00003">
    <property type="entry name" value="Haloacid_Dehalogenase"/>
    <property type="match status" value="1"/>
</dbReference>
<dbReference type="SUPFAM" id="SSF56784">
    <property type="entry name" value="HAD-like"/>
    <property type="match status" value="1"/>
</dbReference>
<name>A0AAD1M6P8_9MYCO</name>
<protein>
    <submittedName>
        <fullName evidence="1">Haloacid dehalogenase</fullName>
    </submittedName>
</protein>
<dbReference type="AlphaFoldDB" id="A0AAD1M6P8"/>
<dbReference type="EMBL" id="AP022560">
    <property type="protein sequence ID" value="BBX01591.1"/>
    <property type="molecule type" value="Genomic_DNA"/>
</dbReference>
<dbReference type="PANTHER" id="PTHR42896">
    <property type="entry name" value="XYLULOSE-1,5-BISPHOSPHATE (XUBP) PHOSPHATASE"/>
    <property type="match status" value="1"/>
</dbReference>
<dbReference type="GO" id="GO:0016787">
    <property type="term" value="F:hydrolase activity"/>
    <property type="evidence" value="ECO:0007669"/>
    <property type="project" value="InterPro"/>
</dbReference>
<dbReference type="Proteomes" id="UP000466681">
    <property type="component" value="Chromosome"/>
</dbReference>
<dbReference type="InterPro" id="IPR006439">
    <property type="entry name" value="HAD-SF_hydro_IA"/>
</dbReference>
<dbReference type="SFLD" id="SFLDG01129">
    <property type="entry name" value="C1.5:_HAD__Beta-PGM__Phosphata"/>
    <property type="match status" value="1"/>
</dbReference>
<dbReference type="InterPro" id="IPR044999">
    <property type="entry name" value="CbbY-like"/>
</dbReference>
<gene>
    <name evidence="1" type="ORF">MMOR_25270</name>
</gene>
<dbReference type="InterPro" id="IPR036412">
    <property type="entry name" value="HAD-like_sf"/>
</dbReference>
<sequence length="251" mass="27304">MLPTPDLLAVIFDVDGTIADTEREGHLPAFNDAFLAHGLDVTWSPQEYGRLLRITGGRHRIAADLRARGFGDRAGELATEIHETKTELFRTRIVAGSVWPRPGLTDLVSSLVDDGIRIAIATTGRAAWVEPLIARILGNGVAETMVTGDDVARLKPDPAAYQRALEQLDVRPENVLAIEDSEIGLRAATAAGVATVVVTTDYTEDQDFVGAAVVRGSFVSPQPLDAASLRRIHRQWWLRCGHPPGSHHELR</sequence>
<dbReference type="RefSeq" id="WP_083153450.1">
    <property type="nucleotide sequence ID" value="NZ_AP022560.1"/>
</dbReference>
<dbReference type="InterPro" id="IPR023214">
    <property type="entry name" value="HAD_sf"/>
</dbReference>
<keyword evidence="2" id="KW-1185">Reference proteome</keyword>
<reference evidence="1 2" key="1">
    <citation type="journal article" date="2019" name="Emerg. Microbes Infect.">
        <title>Comprehensive subspecies identification of 175 nontuberculous mycobacteria species based on 7547 genomic profiles.</title>
        <authorList>
            <person name="Matsumoto Y."/>
            <person name="Kinjo T."/>
            <person name="Motooka D."/>
            <person name="Nabeya D."/>
            <person name="Jung N."/>
            <person name="Uechi K."/>
            <person name="Horii T."/>
            <person name="Iida T."/>
            <person name="Fujita J."/>
            <person name="Nakamura S."/>
        </authorList>
    </citation>
    <scope>NUCLEOTIDE SEQUENCE [LARGE SCALE GENOMIC DNA]</scope>
    <source>
        <strain evidence="1 2">JCM 6375</strain>
    </source>
</reference>
<dbReference type="Gene3D" id="1.10.150.240">
    <property type="entry name" value="Putative phosphatase, domain 2"/>
    <property type="match status" value="1"/>
</dbReference>
<dbReference type="InterPro" id="IPR023198">
    <property type="entry name" value="PGP-like_dom2"/>
</dbReference>